<feature type="transmembrane region" description="Helical" evidence="4">
    <location>
        <begin position="195"/>
        <end position="215"/>
    </location>
</feature>
<organism evidence="6 7">
    <name type="scientific">Shivajiella indica</name>
    <dbReference type="NCBI Taxonomy" id="872115"/>
    <lineage>
        <taxon>Bacteria</taxon>
        <taxon>Pseudomonadati</taxon>
        <taxon>Bacteroidota</taxon>
        <taxon>Cytophagia</taxon>
        <taxon>Cytophagales</taxon>
        <taxon>Cyclobacteriaceae</taxon>
        <taxon>Shivajiella</taxon>
    </lineage>
</organism>
<accession>A0ABW5B4W9</accession>
<evidence type="ECO:0000256" key="3">
    <source>
        <dbReference type="ARBA" id="ARBA00023163"/>
    </source>
</evidence>
<dbReference type="InterPro" id="IPR018062">
    <property type="entry name" value="HTH_AraC-typ_CS"/>
</dbReference>
<keyword evidence="3" id="KW-0804">Transcription</keyword>
<proteinExistence type="predicted"/>
<dbReference type="InterPro" id="IPR018060">
    <property type="entry name" value="HTH_AraC"/>
</dbReference>
<feature type="transmembrane region" description="Helical" evidence="4">
    <location>
        <begin position="221"/>
        <end position="240"/>
    </location>
</feature>
<keyword evidence="1" id="KW-0805">Transcription regulation</keyword>
<feature type="transmembrane region" description="Helical" evidence="4">
    <location>
        <begin position="102"/>
        <end position="122"/>
    </location>
</feature>
<dbReference type="EMBL" id="JBHUIV010000010">
    <property type="protein sequence ID" value="MFD2200907.1"/>
    <property type="molecule type" value="Genomic_DNA"/>
</dbReference>
<reference evidence="7" key="1">
    <citation type="journal article" date="2019" name="Int. J. Syst. Evol. Microbiol.">
        <title>The Global Catalogue of Microorganisms (GCM) 10K type strain sequencing project: providing services to taxonomists for standard genome sequencing and annotation.</title>
        <authorList>
            <consortium name="The Broad Institute Genomics Platform"/>
            <consortium name="The Broad Institute Genome Sequencing Center for Infectious Disease"/>
            <person name="Wu L."/>
            <person name="Ma J."/>
        </authorList>
    </citation>
    <scope>NUCLEOTIDE SEQUENCE [LARGE SCALE GENOMIC DNA]</scope>
    <source>
        <strain evidence="7">KCTC 19812</strain>
    </source>
</reference>
<keyword evidence="7" id="KW-1185">Reference proteome</keyword>
<feature type="transmembrane region" description="Helical" evidence="4">
    <location>
        <begin position="16"/>
        <end position="35"/>
    </location>
</feature>
<dbReference type="SUPFAM" id="SSF46689">
    <property type="entry name" value="Homeodomain-like"/>
    <property type="match status" value="1"/>
</dbReference>
<dbReference type="PANTHER" id="PTHR43280:SF29">
    <property type="entry name" value="ARAC-FAMILY TRANSCRIPTIONAL REGULATOR"/>
    <property type="match status" value="1"/>
</dbReference>
<evidence type="ECO:0000256" key="4">
    <source>
        <dbReference type="SAM" id="Phobius"/>
    </source>
</evidence>
<keyword evidence="2" id="KW-0238">DNA-binding</keyword>
<keyword evidence="4" id="KW-1133">Transmembrane helix</keyword>
<dbReference type="PROSITE" id="PS00041">
    <property type="entry name" value="HTH_ARAC_FAMILY_1"/>
    <property type="match status" value="1"/>
</dbReference>
<feature type="transmembrane region" description="Helical" evidence="4">
    <location>
        <begin position="134"/>
        <end position="160"/>
    </location>
</feature>
<sequence length="390" mass="46000">MSLTEFSDWILQNFKVLFSFLGAIQGFILAVVVLFYPQEHSTSNRLLSAFIFIQAYLLIASRIVEWMPADTSWIIYSFRLLVYISLFLYVKSLYSHINWRKQWYHLPIWIIDIIRIRAITMYKVPKALETDGYVYQFFGSTLEILSIGWLFATMAFYFFITYKELIKYRKKAEENFSDLNAVGVKWAKQIFYGRYIIGLVDYLLIFVAFTFVEWYKPYNGILNVVIYTAFLYFITIKGKLNPRIYQLRMIQEKQEEPEKEILEESEQKPEKELTEEHQLIAQNVLKLMEEQKLYREEGLSIKQVADELGVQLYMVSQSINLALGKNFFELVNGYRVEEAKKMIMNEKFSHLSMIGIGFESGFSSKTAFNTAFKKHAGMTPTEYKNHNLRS</sequence>
<feature type="domain" description="HTH araC/xylS-type" evidence="5">
    <location>
        <begin position="282"/>
        <end position="386"/>
    </location>
</feature>
<evidence type="ECO:0000313" key="6">
    <source>
        <dbReference type="EMBL" id="MFD2200907.1"/>
    </source>
</evidence>
<protein>
    <submittedName>
        <fullName evidence="6">Helix-turn-helix domain-containing protein</fullName>
    </submittedName>
</protein>
<evidence type="ECO:0000259" key="5">
    <source>
        <dbReference type="PROSITE" id="PS01124"/>
    </source>
</evidence>
<dbReference type="Pfam" id="PF12833">
    <property type="entry name" value="HTH_18"/>
    <property type="match status" value="1"/>
</dbReference>
<dbReference type="Proteomes" id="UP001597414">
    <property type="component" value="Unassembled WGS sequence"/>
</dbReference>
<feature type="transmembrane region" description="Helical" evidence="4">
    <location>
        <begin position="47"/>
        <end position="67"/>
    </location>
</feature>
<keyword evidence="4" id="KW-0812">Transmembrane</keyword>
<dbReference type="InterPro" id="IPR009057">
    <property type="entry name" value="Homeodomain-like_sf"/>
</dbReference>
<evidence type="ECO:0000313" key="7">
    <source>
        <dbReference type="Proteomes" id="UP001597414"/>
    </source>
</evidence>
<dbReference type="RefSeq" id="WP_380800785.1">
    <property type="nucleotide sequence ID" value="NZ_JBHUIV010000010.1"/>
</dbReference>
<gene>
    <name evidence="6" type="ORF">ACFSKV_04965</name>
</gene>
<comment type="caution">
    <text evidence="6">The sequence shown here is derived from an EMBL/GenBank/DDBJ whole genome shotgun (WGS) entry which is preliminary data.</text>
</comment>
<dbReference type="Gene3D" id="1.10.10.60">
    <property type="entry name" value="Homeodomain-like"/>
    <property type="match status" value="1"/>
</dbReference>
<name>A0ABW5B4W9_9BACT</name>
<dbReference type="SMART" id="SM00342">
    <property type="entry name" value="HTH_ARAC"/>
    <property type="match status" value="1"/>
</dbReference>
<dbReference type="PANTHER" id="PTHR43280">
    <property type="entry name" value="ARAC-FAMILY TRANSCRIPTIONAL REGULATOR"/>
    <property type="match status" value="1"/>
</dbReference>
<evidence type="ECO:0000256" key="2">
    <source>
        <dbReference type="ARBA" id="ARBA00023125"/>
    </source>
</evidence>
<evidence type="ECO:0000256" key="1">
    <source>
        <dbReference type="ARBA" id="ARBA00023015"/>
    </source>
</evidence>
<feature type="transmembrane region" description="Helical" evidence="4">
    <location>
        <begin position="73"/>
        <end position="90"/>
    </location>
</feature>
<dbReference type="PROSITE" id="PS01124">
    <property type="entry name" value="HTH_ARAC_FAMILY_2"/>
    <property type="match status" value="1"/>
</dbReference>
<keyword evidence="4" id="KW-0472">Membrane</keyword>